<reference evidence="6 7" key="1">
    <citation type="journal article" date="2014" name="Int. J. Syst. Evol. Microbiol.">
        <title>Complete genome sequence of Corynebacterium casei LMG S-19264T (=DSM 44701T), isolated from a smear-ripened cheese.</title>
        <authorList>
            <consortium name="US DOE Joint Genome Institute (JGI-PGF)"/>
            <person name="Walter F."/>
            <person name="Albersmeier A."/>
            <person name="Kalinowski J."/>
            <person name="Ruckert C."/>
        </authorList>
    </citation>
    <scope>NUCLEOTIDE SEQUENCE [LARGE SCALE GENOMIC DNA]</scope>
    <source>
        <strain evidence="6 7">NBRC 112785</strain>
    </source>
</reference>
<comment type="caution">
    <text evidence="6">The sequence shown here is derived from an EMBL/GenBank/DDBJ whole genome shotgun (WGS) entry which is preliminary data.</text>
</comment>
<accession>A0AA37WX70</accession>
<evidence type="ECO:0000256" key="3">
    <source>
        <dbReference type="ARBA" id="ARBA00022777"/>
    </source>
</evidence>
<evidence type="ECO:0000256" key="2">
    <source>
        <dbReference type="ARBA" id="ARBA00022679"/>
    </source>
</evidence>
<protein>
    <submittedName>
        <fullName evidence="6">Ketodeoxygluconokinase</fullName>
    </submittedName>
</protein>
<evidence type="ECO:0000259" key="4">
    <source>
        <dbReference type="Pfam" id="PF00294"/>
    </source>
</evidence>
<dbReference type="GO" id="GO:0019698">
    <property type="term" value="P:D-galacturonate catabolic process"/>
    <property type="evidence" value="ECO:0007669"/>
    <property type="project" value="TreeGrafter"/>
</dbReference>
<dbReference type="InterPro" id="IPR050306">
    <property type="entry name" value="PfkB_Carbo_kinase"/>
</dbReference>
<dbReference type="GO" id="GO:0006974">
    <property type="term" value="P:DNA damage response"/>
    <property type="evidence" value="ECO:0007669"/>
    <property type="project" value="TreeGrafter"/>
</dbReference>
<dbReference type="PANTHER" id="PTHR43085">
    <property type="entry name" value="HEXOKINASE FAMILY MEMBER"/>
    <property type="match status" value="1"/>
</dbReference>
<dbReference type="CDD" id="cd01166">
    <property type="entry name" value="KdgK"/>
    <property type="match status" value="1"/>
</dbReference>
<dbReference type="GO" id="GO:0008673">
    <property type="term" value="F:2-dehydro-3-deoxygluconokinase activity"/>
    <property type="evidence" value="ECO:0007669"/>
    <property type="project" value="TreeGrafter"/>
</dbReference>
<dbReference type="Gene3D" id="3.40.1190.20">
    <property type="match status" value="1"/>
</dbReference>
<sequence length="321" mass="35726">MTSLLAIGECMLELRPQRKALGPLTFDSAFGGDVYNALVYAKRIHPKLDCRFFSAVGQDSLSESMVSAWAEQGINTDYVQRLWDKTIGMYAINTDHHGERSFSYWRSEAAARDMVSRHSVEQLIEILAPVDMVFFSGITLAILSGHHRQKLLQVLTGLRQQGSTIAFDPNYRERLWDNQQQAKTWLTRAYQCSDIALPGADEHELLFQHQDLETITAFCVQCGCDEVVVKQGEQGTMAFAGTQWFHEPFVPAERQVDSTAAGDSFAGSYLASRLAGLSVLDSLSQAVTVAREVVQCPGAIMEPAEFVQRLQGQLVCLPNQE</sequence>
<gene>
    <name evidence="5" type="ORF">GCM10007894_18370</name>
    <name evidence="6" type="ORF">GCM10007894_19640</name>
</gene>
<evidence type="ECO:0000313" key="7">
    <source>
        <dbReference type="Proteomes" id="UP001157439"/>
    </source>
</evidence>
<feature type="domain" description="Carbohydrate kinase PfkB" evidence="4">
    <location>
        <begin position="1"/>
        <end position="300"/>
    </location>
</feature>
<organism evidence="6 7">
    <name type="scientific">Paraferrimonas haliotis</name>
    <dbReference type="NCBI Taxonomy" id="2013866"/>
    <lineage>
        <taxon>Bacteria</taxon>
        <taxon>Pseudomonadati</taxon>
        <taxon>Pseudomonadota</taxon>
        <taxon>Gammaproteobacteria</taxon>
        <taxon>Alteromonadales</taxon>
        <taxon>Ferrimonadaceae</taxon>
        <taxon>Paraferrimonas</taxon>
    </lineage>
</organism>
<evidence type="ECO:0000313" key="5">
    <source>
        <dbReference type="EMBL" id="GLS83860.1"/>
    </source>
</evidence>
<dbReference type="Pfam" id="PF00294">
    <property type="entry name" value="PfkB"/>
    <property type="match status" value="1"/>
</dbReference>
<dbReference type="EMBL" id="BSPO01000003">
    <property type="protein sequence ID" value="GLS83987.1"/>
    <property type="molecule type" value="Genomic_DNA"/>
</dbReference>
<evidence type="ECO:0000256" key="1">
    <source>
        <dbReference type="ARBA" id="ARBA00010688"/>
    </source>
</evidence>
<dbReference type="GO" id="GO:0005829">
    <property type="term" value="C:cytosol"/>
    <property type="evidence" value="ECO:0007669"/>
    <property type="project" value="TreeGrafter"/>
</dbReference>
<dbReference type="SUPFAM" id="SSF53613">
    <property type="entry name" value="Ribokinase-like"/>
    <property type="match status" value="1"/>
</dbReference>
<keyword evidence="3" id="KW-0418">Kinase</keyword>
<keyword evidence="7" id="KW-1185">Reference proteome</keyword>
<reference evidence="6" key="2">
    <citation type="submission" date="2023-01" db="EMBL/GenBank/DDBJ databases">
        <title>Draft genome sequence of Paraferrimonas haliotis strain NBRC 112785.</title>
        <authorList>
            <person name="Sun Q."/>
            <person name="Mori K."/>
        </authorList>
    </citation>
    <scope>NUCLEOTIDE SEQUENCE</scope>
    <source>
        <strain evidence="6">NBRC 112785</strain>
    </source>
</reference>
<dbReference type="GO" id="GO:0042840">
    <property type="term" value="P:D-glucuronate catabolic process"/>
    <property type="evidence" value="ECO:0007669"/>
    <property type="project" value="TreeGrafter"/>
</dbReference>
<proteinExistence type="inferred from homology"/>
<comment type="similarity">
    <text evidence="1">Belongs to the carbohydrate kinase PfkB family.</text>
</comment>
<dbReference type="PANTHER" id="PTHR43085:SF15">
    <property type="entry name" value="2-DEHYDRO-3-DEOXYGLUCONOKINASE"/>
    <property type="match status" value="1"/>
</dbReference>
<dbReference type="RefSeq" id="WP_095500262.1">
    <property type="nucleotide sequence ID" value="NZ_BSPO01000003.1"/>
</dbReference>
<dbReference type="InterPro" id="IPR011611">
    <property type="entry name" value="PfkB_dom"/>
</dbReference>
<dbReference type="InterPro" id="IPR029056">
    <property type="entry name" value="Ribokinase-like"/>
</dbReference>
<dbReference type="AlphaFoldDB" id="A0AA37WX70"/>
<evidence type="ECO:0000313" key="6">
    <source>
        <dbReference type="EMBL" id="GLS83987.1"/>
    </source>
</evidence>
<dbReference type="Proteomes" id="UP001157439">
    <property type="component" value="Unassembled WGS sequence"/>
</dbReference>
<keyword evidence="2" id="KW-0808">Transferase</keyword>
<dbReference type="EMBL" id="BSPO01000003">
    <property type="protein sequence ID" value="GLS83860.1"/>
    <property type="molecule type" value="Genomic_DNA"/>
</dbReference>
<name>A0AA37WX70_9GAMM</name>